<evidence type="ECO:0000313" key="3">
    <source>
        <dbReference type="Proteomes" id="UP000521872"/>
    </source>
</evidence>
<dbReference type="EMBL" id="JAACJL010000002">
    <property type="protein sequence ID" value="KAF4622457.1"/>
    <property type="molecule type" value="Genomic_DNA"/>
</dbReference>
<reference evidence="2 3" key="1">
    <citation type="submission" date="2019-12" db="EMBL/GenBank/DDBJ databases">
        <authorList>
            <person name="Floudas D."/>
            <person name="Bentzer J."/>
            <person name="Ahren D."/>
            <person name="Johansson T."/>
            <person name="Persson P."/>
            <person name="Tunlid A."/>
        </authorList>
    </citation>
    <scope>NUCLEOTIDE SEQUENCE [LARGE SCALE GENOMIC DNA]</scope>
    <source>
        <strain evidence="2 3">CBS 102.39</strain>
    </source>
</reference>
<dbReference type="Proteomes" id="UP000521872">
    <property type="component" value="Unassembled WGS sequence"/>
</dbReference>
<evidence type="ECO:0000256" key="1">
    <source>
        <dbReference type="SAM" id="MobiDB-lite"/>
    </source>
</evidence>
<feature type="region of interest" description="Disordered" evidence="1">
    <location>
        <begin position="50"/>
        <end position="72"/>
    </location>
</feature>
<protein>
    <submittedName>
        <fullName evidence="2">Uncharacterized protein</fullName>
    </submittedName>
</protein>
<sequence>MLEAQNSKNLNGIHRKQSYLKLSHATTNFDFTNTRIGEMKIADLGRDHLQGAESSGSSSWQSPGPPWSPPPIVRKNTYRFEKCDSDTVRGTSTCAVGWLPASSVVKRRIEWTYQEHLADENDVYTAKISDEQQGRYLQLFEETTDQMASASGFIHLSPTTTGEQHAPRSSDGI</sequence>
<dbReference type="AlphaFoldDB" id="A0A8H4R3A0"/>
<accession>A0A8H4R3A0</accession>
<feature type="compositionally biased region" description="Pro residues" evidence="1">
    <location>
        <begin position="63"/>
        <end position="72"/>
    </location>
</feature>
<keyword evidence="3" id="KW-1185">Reference proteome</keyword>
<comment type="caution">
    <text evidence="2">The sequence shown here is derived from an EMBL/GenBank/DDBJ whole genome shotgun (WGS) entry which is preliminary data.</text>
</comment>
<organism evidence="2 3">
    <name type="scientific">Agrocybe pediades</name>
    <dbReference type="NCBI Taxonomy" id="84607"/>
    <lineage>
        <taxon>Eukaryota</taxon>
        <taxon>Fungi</taxon>
        <taxon>Dikarya</taxon>
        <taxon>Basidiomycota</taxon>
        <taxon>Agaricomycotina</taxon>
        <taxon>Agaricomycetes</taxon>
        <taxon>Agaricomycetidae</taxon>
        <taxon>Agaricales</taxon>
        <taxon>Agaricineae</taxon>
        <taxon>Strophariaceae</taxon>
        <taxon>Agrocybe</taxon>
    </lineage>
</organism>
<name>A0A8H4R3A0_9AGAR</name>
<gene>
    <name evidence="2" type="ORF">D9613_009470</name>
</gene>
<proteinExistence type="predicted"/>
<evidence type="ECO:0000313" key="2">
    <source>
        <dbReference type="EMBL" id="KAF4622457.1"/>
    </source>
</evidence>